<proteinExistence type="predicted"/>
<dbReference type="EMBL" id="JBHSON010000032">
    <property type="protein sequence ID" value="MFC5748516.1"/>
    <property type="molecule type" value="Genomic_DNA"/>
</dbReference>
<gene>
    <name evidence="4" type="ORF">ACFPZN_23110</name>
</gene>
<dbReference type="Pfam" id="PF08291">
    <property type="entry name" value="Peptidase_M15_3"/>
    <property type="match status" value="1"/>
</dbReference>
<evidence type="ECO:0000313" key="5">
    <source>
        <dbReference type="Proteomes" id="UP001596074"/>
    </source>
</evidence>
<dbReference type="SUPFAM" id="SSF47090">
    <property type="entry name" value="PGBD-like"/>
    <property type="match status" value="1"/>
</dbReference>
<dbReference type="InterPro" id="IPR036366">
    <property type="entry name" value="PGBDSf"/>
</dbReference>
<feature type="chain" id="PRO_5045260166" evidence="1">
    <location>
        <begin position="33"/>
        <end position="242"/>
    </location>
</feature>
<organism evidence="4 5">
    <name type="scientific">Actinomadura rugatobispora</name>
    <dbReference type="NCBI Taxonomy" id="1994"/>
    <lineage>
        <taxon>Bacteria</taxon>
        <taxon>Bacillati</taxon>
        <taxon>Actinomycetota</taxon>
        <taxon>Actinomycetes</taxon>
        <taxon>Streptosporangiales</taxon>
        <taxon>Thermomonosporaceae</taxon>
        <taxon>Actinomadura</taxon>
    </lineage>
</organism>
<feature type="domain" description="Peptidoglycan binding-like" evidence="2">
    <location>
        <begin position="47"/>
        <end position="104"/>
    </location>
</feature>
<dbReference type="InterPro" id="IPR009045">
    <property type="entry name" value="Zn_M74/Hedgehog-like"/>
</dbReference>
<dbReference type="GO" id="GO:0004180">
    <property type="term" value="F:carboxypeptidase activity"/>
    <property type="evidence" value="ECO:0007669"/>
    <property type="project" value="UniProtKB-KW"/>
</dbReference>
<dbReference type="InterPro" id="IPR013230">
    <property type="entry name" value="Peptidase_M15A_C"/>
</dbReference>
<keyword evidence="4" id="KW-0378">Hydrolase</keyword>
<dbReference type="SUPFAM" id="SSF55166">
    <property type="entry name" value="Hedgehog/DD-peptidase"/>
    <property type="match status" value="1"/>
</dbReference>
<reference evidence="5" key="1">
    <citation type="journal article" date="2019" name="Int. J. Syst. Evol. Microbiol.">
        <title>The Global Catalogue of Microorganisms (GCM) 10K type strain sequencing project: providing services to taxonomists for standard genome sequencing and annotation.</title>
        <authorList>
            <consortium name="The Broad Institute Genomics Platform"/>
            <consortium name="The Broad Institute Genome Sequencing Center for Infectious Disease"/>
            <person name="Wu L."/>
            <person name="Ma J."/>
        </authorList>
    </citation>
    <scope>NUCLEOTIDE SEQUENCE [LARGE SCALE GENOMIC DNA]</scope>
    <source>
        <strain evidence="5">KCTC 42087</strain>
    </source>
</reference>
<dbReference type="InterPro" id="IPR002477">
    <property type="entry name" value="Peptidoglycan-bd-like"/>
</dbReference>
<dbReference type="Gene3D" id="3.30.1380.10">
    <property type="match status" value="1"/>
</dbReference>
<accession>A0ABW0ZZA3</accession>
<evidence type="ECO:0000313" key="4">
    <source>
        <dbReference type="EMBL" id="MFC5748516.1"/>
    </source>
</evidence>
<keyword evidence="5" id="KW-1185">Reference proteome</keyword>
<sequence length="242" mass="25835">MSRLLARALATLMLAVAATGVTVLTTAAPASADGCYTWSGELRNGSRGAAVTQLQIRVAGYPGYNSNLVIDGVFGDATEAAVRRFQSAYGLTANGVAGSQTFNRIYALQDDDCTPIHFTYGEMNQCNSTWSGGLVSAAQARSNALRVMWQLEALRHALGDRRMVVSSAFRSVACNPDASDTYSRHLYGDAADFTGTPSLCAIVRQARYHGFEEILGPGYPGHGDHAHVANDPSRTWSASQCF</sequence>
<feature type="signal peptide" evidence="1">
    <location>
        <begin position="1"/>
        <end position="32"/>
    </location>
</feature>
<dbReference type="Gene3D" id="1.10.101.10">
    <property type="entry name" value="PGBD-like superfamily/PGBD"/>
    <property type="match status" value="1"/>
</dbReference>
<dbReference type="Proteomes" id="UP001596074">
    <property type="component" value="Unassembled WGS sequence"/>
</dbReference>
<feature type="domain" description="Peptidase M15A C-terminal" evidence="3">
    <location>
        <begin position="117"/>
        <end position="229"/>
    </location>
</feature>
<name>A0ABW0ZZA3_9ACTN</name>
<keyword evidence="4" id="KW-0645">Protease</keyword>
<evidence type="ECO:0000259" key="3">
    <source>
        <dbReference type="Pfam" id="PF08291"/>
    </source>
</evidence>
<evidence type="ECO:0000259" key="2">
    <source>
        <dbReference type="Pfam" id="PF01471"/>
    </source>
</evidence>
<protein>
    <submittedName>
        <fullName evidence="4">D-Ala-D-Ala carboxypeptidase family metallohydrolase</fullName>
    </submittedName>
</protein>
<keyword evidence="1" id="KW-0732">Signal</keyword>
<dbReference type="RefSeq" id="WP_378284179.1">
    <property type="nucleotide sequence ID" value="NZ_JBHSON010000032.1"/>
</dbReference>
<evidence type="ECO:0000256" key="1">
    <source>
        <dbReference type="SAM" id="SignalP"/>
    </source>
</evidence>
<keyword evidence="4" id="KW-0121">Carboxypeptidase</keyword>
<comment type="caution">
    <text evidence="4">The sequence shown here is derived from an EMBL/GenBank/DDBJ whole genome shotgun (WGS) entry which is preliminary data.</text>
</comment>
<dbReference type="InterPro" id="IPR036365">
    <property type="entry name" value="PGBD-like_sf"/>
</dbReference>
<dbReference type="Pfam" id="PF01471">
    <property type="entry name" value="PG_binding_1"/>
    <property type="match status" value="1"/>
</dbReference>